<dbReference type="KEGG" id="ppho:CTZ24_16325"/>
<gene>
    <name evidence="3" type="ORF">CTZ24_16325</name>
    <name evidence="2" type="ORF">Q3404_24835</name>
</gene>
<dbReference type="Proteomes" id="UP001171299">
    <property type="component" value="Unassembled WGS sequence"/>
</dbReference>
<dbReference type="GO" id="GO:0006313">
    <property type="term" value="P:DNA transposition"/>
    <property type="evidence" value="ECO:0007669"/>
    <property type="project" value="InterPro"/>
</dbReference>
<dbReference type="InterPro" id="IPR052715">
    <property type="entry name" value="RAYT_transposase"/>
</dbReference>
<proteinExistence type="predicted"/>
<feature type="domain" description="Transposase IS200-like" evidence="1">
    <location>
        <begin position="15"/>
        <end position="135"/>
    </location>
</feature>
<dbReference type="GO" id="GO:0043565">
    <property type="term" value="F:sequence-specific DNA binding"/>
    <property type="evidence" value="ECO:0007669"/>
    <property type="project" value="TreeGrafter"/>
</dbReference>
<dbReference type="SUPFAM" id="SSF143422">
    <property type="entry name" value="Transposase IS200-like"/>
    <property type="match status" value="1"/>
</dbReference>
<dbReference type="GO" id="GO:0004803">
    <property type="term" value="F:transposase activity"/>
    <property type="evidence" value="ECO:0007669"/>
    <property type="project" value="InterPro"/>
</dbReference>
<dbReference type="InterPro" id="IPR036515">
    <property type="entry name" value="Transposase_17_sf"/>
</dbReference>
<dbReference type="PANTHER" id="PTHR36966:SF1">
    <property type="entry name" value="REP-ASSOCIATED TYROSINE TRANSPOSASE"/>
    <property type="match status" value="1"/>
</dbReference>
<organism evidence="3 4">
    <name type="scientific">Pantoea phytobeneficialis</name>
    <dbReference type="NCBI Taxonomy" id="2052056"/>
    <lineage>
        <taxon>Bacteria</taxon>
        <taxon>Pseudomonadati</taxon>
        <taxon>Pseudomonadota</taxon>
        <taxon>Gammaproteobacteria</taxon>
        <taxon>Enterobacterales</taxon>
        <taxon>Erwiniaceae</taxon>
        <taxon>Pantoea</taxon>
    </lineage>
</organism>
<evidence type="ECO:0000313" key="3">
    <source>
        <dbReference type="EMBL" id="QGR07901.1"/>
    </source>
</evidence>
<keyword evidence="5" id="KW-1185">Reference proteome</keyword>
<dbReference type="RefSeq" id="WP_208724071.1">
    <property type="nucleotide sequence ID" value="NZ_CP024636.1"/>
</dbReference>
<reference evidence="3" key="2">
    <citation type="journal article" date="2020" name="Environ. Microbiol.">
        <title>The extreme plant-growth-promoting properties of Pantoea phytobeneficialis MSR2 revealed by functional and genomic analysis.</title>
        <authorList>
            <person name="Nascimento F.X."/>
            <person name="Hernandez A.G."/>
            <person name="Glick B.R."/>
            <person name="Rossi M.J."/>
        </authorList>
    </citation>
    <scope>NUCLEOTIDE SEQUENCE</scope>
    <source>
        <strain evidence="3">MSR2</strain>
    </source>
</reference>
<dbReference type="EMBL" id="JAUOOM010000037">
    <property type="protein sequence ID" value="MDO6409801.1"/>
    <property type="molecule type" value="Genomic_DNA"/>
</dbReference>
<evidence type="ECO:0000313" key="5">
    <source>
        <dbReference type="Proteomes" id="UP001171299"/>
    </source>
</evidence>
<evidence type="ECO:0000313" key="4">
    <source>
        <dbReference type="Proteomes" id="UP000424872"/>
    </source>
</evidence>
<sequence length="150" mass="17922">MPRRKNLRLPHYDYTTSGAYFITLVTRLRAPLFGYIDQNKVICNNVGKIAVQEWFFLPSRVAGLTLDSFILMPNHLHGVLWLGENITFSLPRIIGLYKAGVSRRCEQKIWQFNFFERVIRDEQELYNVRQYIEQNPMSWELDRYYQNIAR</sequence>
<reference evidence="2" key="3">
    <citation type="submission" date="2023-07" db="EMBL/GenBank/DDBJ databases">
        <title>The extreme plant-growth-promoting properties of Pantoea phytobeneficialis PF55 revealed by functional and genomic analysis.</title>
        <authorList>
            <person name="Nascimento F.X."/>
            <person name="Marcio R.J."/>
        </authorList>
    </citation>
    <scope>NUCLEOTIDE SEQUENCE</scope>
    <source>
        <strain evidence="2">PF55</strain>
    </source>
</reference>
<dbReference type="SMART" id="SM01321">
    <property type="entry name" value="Y1_Tnp"/>
    <property type="match status" value="1"/>
</dbReference>
<dbReference type="InterPro" id="IPR002686">
    <property type="entry name" value="Transposase_17"/>
</dbReference>
<dbReference type="EMBL" id="CP024636">
    <property type="protein sequence ID" value="QGR07901.1"/>
    <property type="molecule type" value="Genomic_DNA"/>
</dbReference>
<dbReference type="Proteomes" id="UP000424872">
    <property type="component" value="Chromosome"/>
</dbReference>
<evidence type="ECO:0000313" key="2">
    <source>
        <dbReference type="EMBL" id="MDO6409801.1"/>
    </source>
</evidence>
<dbReference type="Gene3D" id="3.30.70.1290">
    <property type="entry name" value="Transposase IS200-like"/>
    <property type="match status" value="1"/>
</dbReference>
<evidence type="ECO:0000259" key="1">
    <source>
        <dbReference type="SMART" id="SM01321"/>
    </source>
</evidence>
<accession>A0AAP9KQC9</accession>
<dbReference type="PANTHER" id="PTHR36966">
    <property type="entry name" value="REP-ASSOCIATED TYROSINE TRANSPOSASE"/>
    <property type="match status" value="1"/>
</dbReference>
<reference evidence="4" key="1">
    <citation type="submission" date="2017-11" db="EMBL/GenBank/DDBJ databases">
        <title>Genome sequence of Pantoea sp. MSR2.</title>
        <authorList>
            <person name="Nascimento F.X."/>
        </authorList>
    </citation>
    <scope>NUCLEOTIDE SEQUENCE [LARGE SCALE GENOMIC DNA]</scope>
    <source>
        <strain evidence="4">MSR2</strain>
    </source>
</reference>
<name>A0AAP9KQC9_9GAMM</name>
<protein>
    <submittedName>
        <fullName evidence="3">Transposase</fullName>
    </submittedName>
</protein>
<dbReference type="AlphaFoldDB" id="A0AAP9KQC9"/>